<dbReference type="PANTHER" id="PTHR20858:SF17">
    <property type="entry name" value="HYDROXYMETHYLPYRIMIDINE_PHOSPHOMETHYLPYRIMIDINE KINASE THI20-RELATED"/>
    <property type="match status" value="1"/>
</dbReference>
<sequence>MKQPKVLSIAGFDPSAGAGILADIKVFQHFNVYGFGVMSALTIQNESEIRGIRWSTQKEIKDQIDVIFSLHTITTVKIGILKDSDTLKWLVKLLREYDHNLKIVWDPIFKSSSGFNFWNDIYPKQLLSTIALIDLITPNKEEYSKLWGADFSFHKFNGHTAVLRKSVSENEEYVIDYLWWNQHIHYLESRRLTGLDKHGTGCILSAGITAGLALGLNMKQAYCKSKELLNQYMLSSESLLGIA</sequence>
<protein>
    <recommendedName>
        <fullName evidence="2">hydroxymethylpyrimidine kinase</fullName>
        <ecNumber evidence="2">2.7.1.49</ecNumber>
    </recommendedName>
</protein>
<dbReference type="CDD" id="cd01169">
    <property type="entry name" value="HMPP_kinase"/>
    <property type="match status" value="1"/>
</dbReference>
<evidence type="ECO:0000313" key="4">
    <source>
        <dbReference type="EMBL" id="MEE1978030.1"/>
    </source>
</evidence>
<dbReference type="PANTHER" id="PTHR20858">
    <property type="entry name" value="PHOSPHOMETHYLPYRIMIDINE KINASE"/>
    <property type="match status" value="1"/>
</dbReference>
<evidence type="ECO:0000256" key="1">
    <source>
        <dbReference type="ARBA" id="ARBA00004948"/>
    </source>
</evidence>
<organism evidence="4 5">
    <name type="scientific">Maribacter cobaltidurans</name>
    <dbReference type="NCBI Taxonomy" id="1178778"/>
    <lineage>
        <taxon>Bacteria</taxon>
        <taxon>Pseudomonadati</taxon>
        <taxon>Bacteroidota</taxon>
        <taxon>Flavobacteriia</taxon>
        <taxon>Flavobacteriales</taxon>
        <taxon>Flavobacteriaceae</taxon>
        <taxon>Maribacter</taxon>
    </lineage>
</organism>
<comment type="pathway">
    <text evidence="1">Cofactor biosynthesis; thiamine diphosphate biosynthesis.</text>
</comment>
<reference evidence="4 5" key="1">
    <citation type="submission" date="2024-01" db="EMBL/GenBank/DDBJ databases">
        <title>Maribacter spp. originated from different algae showed divergent polysaccharides utilization ability.</title>
        <authorList>
            <person name="Wang H."/>
            <person name="Wu Y."/>
        </authorList>
    </citation>
    <scope>NUCLEOTIDE SEQUENCE [LARGE SCALE GENOMIC DNA]</scope>
    <source>
        <strain evidence="4 5">PR1</strain>
    </source>
</reference>
<dbReference type="EMBL" id="JAZDDG010000009">
    <property type="protein sequence ID" value="MEE1978030.1"/>
    <property type="molecule type" value="Genomic_DNA"/>
</dbReference>
<dbReference type="Pfam" id="PF08543">
    <property type="entry name" value="Phos_pyr_kin"/>
    <property type="match status" value="1"/>
</dbReference>
<dbReference type="InterPro" id="IPR029056">
    <property type="entry name" value="Ribokinase-like"/>
</dbReference>
<evidence type="ECO:0000256" key="2">
    <source>
        <dbReference type="ARBA" id="ARBA00012135"/>
    </source>
</evidence>
<dbReference type="InterPro" id="IPR004399">
    <property type="entry name" value="HMP/HMP-P_kinase_dom"/>
</dbReference>
<keyword evidence="4" id="KW-0418">Kinase</keyword>
<comment type="caution">
    <text evidence="4">The sequence shown here is derived from an EMBL/GenBank/DDBJ whole genome shotgun (WGS) entry which is preliminary data.</text>
</comment>
<evidence type="ECO:0000259" key="3">
    <source>
        <dbReference type="Pfam" id="PF08543"/>
    </source>
</evidence>
<dbReference type="EC" id="2.7.1.49" evidence="2"/>
<proteinExistence type="predicted"/>
<accession>A0ABU7IYQ3</accession>
<keyword evidence="5" id="KW-1185">Reference proteome</keyword>
<name>A0ABU7IYQ3_9FLAO</name>
<dbReference type="SUPFAM" id="SSF53613">
    <property type="entry name" value="Ribokinase-like"/>
    <property type="match status" value="1"/>
</dbReference>
<gene>
    <name evidence="4" type="ORF">V1I91_18275</name>
</gene>
<dbReference type="Proteomes" id="UP001356308">
    <property type="component" value="Unassembled WGS sequence"/>
</dbReference>
<dbReference type="RefSeq" id="WP_272652708.1">
    <property type="nucleotide sequence ID" value="NZ_JAZDDG010000009.1"/>
</dbReference>
<dbReference type="InterPro" id="IPR013749">
    <property type="entry name" value="PM/HMP-P_kinase-1"/>
</dbReference>
<keyword evidence="4" id="KW-0808">Transferase</keyword>
<dbReference type="Gene3D" id="3.40.1190.20">
    <property type="match status" value="1"/>
</dbReference>
<feature type="domain" description="Pyridoxamine kinase/Phosphomethylpyrimidine kinase" evidence="3">
    <location>
        <begin position="13"/>
        <end position="233"/>
    </location>
</feature>
<evidence type="ECO:0000313" key="5">
    <source>
        <dbReference type="Proteomes" id="UP001356308"/>
    </source>
</evidence>
<dbReference type="GO" id="GO:0016301">
    <property type="term" value="F:kinase activity"/>
    <property type="evidence" value="ECO:0007669"/>
    <property type="project" value="UniProtKB-KW"/>
</dbReference>